<evidence type="ECO:0000313" key="3">
    <source>
        <dbReference type="Proteomes" id="UP000015241"/>
    </source>
</evidence>
<dbReference type="eggNOG" id="ENOG502S0RT">
    <property type="taxonomic scope" value="Eukaryota"/>
</dbReference>
<dbReference type="EMBL" id="KE504331">
    <property type="protein sequence ID" value="EPS92856.1"/>
    <property type="molecule type" value="Genomic_DNA"/>
</dbReference>
<dbReference type="HOGENOM" id="CLU_334343_0_0_1"/>
<sequence>MSLTSTAFTRSATTSPRPAPPPSFYGLRDNIETGGDQKRSYSEGDLSIYYHRFPGLTDASETRSVLNNPRGASKNTDNKSKLSIRDSPNSPQALSPSVESKASPYSSEHQVPPYVVKAFGRHLSALRLICADIVVEGYQPEEWRQLQAWYQDCDDPEINRFRFEYYPQRRELIVMAPTRAHDSPSEAFINFYTDLCLHTLSISPPPSLTHILNIRFFHDQYANAGSYSGGNKYPDLVSGFEVLDLKYLCDIVETAKTQPLYTSLSRETSSKEGVMNKILEYALRADLERERPAVATLGAIDCFRVEEVVPLDFRHERWQYTAKPKRDYPFWLSDMKLDMKAFEALHRANKSLTPGTGKERASAEEETPATGQEIPATGLPVRASTKDLIPRAGPFYAETADRLRRVCFSSGYGLYWVHAPINDDNAISSPEMAWCSVLRAAGSVIQQVVNSISDKWSMSEWLKTDYAIVIRPEEEYSPAEKAKVEDFLVMVARDFQKKISFLIKRLDAGDLTRVIVQWHRNHKRPVEEALGCVQEFYDYAGKLKQVVAQDPHSLSLHFWPLIETLVTHLQKGARETAKQRLLDNSTLKEKQSLWPVLKEAGGTLSEKGKRKAEEEVYTAYGEPTKRAREGSHSGQEDEHADSRDDDEERAERDVDARAECDVDARAERDVDARAERDVDARAERDVDARAERDVDERTEHNVNEHAEHRGAGHEHVEPLGDRAEHHHARDERVEPLGREHAHSRGDERADHHRGERAEHLHAGDERADRSSINERVRSGQLRGVAGSSGSGSSGQHKGAKPSTKAGSGGGSTRGGAEASGGSKRGGRAGSSSASKRGGVRSHPGRVDDEEHADA</sequence>
<evidence type="ECO:0000256" key="1">
    <source>
        <dbReference type="SAM" id="MobiDB-lite"/>
    </source>
</evidence>
<protein>
    <submittedName>
        <fullName evidence="2">Uncharacterized protein</fullName>
    </submittedName>
</protein>
<feature type="compositionally biased region" description="Basic and acidic residues" evidence="1">
    <location>
        <begin position="623"/>
        <end position="642"/>
    </location>
</feature>
<feature type="compositionally biased region" description="Low complexity" evidence="1">
    <location>
        <begin position="1"/>
        <end position="16"/>
    </location>
</feature>
<proteinExistence type="predicted"/>
<reference evidence="2 3" key="1">
    <citation type="journal article" date="2012" name="Science">
        <title>The Paleozoic origin of enzymatic lignin decomposition reconstructed from 31 fungal genomes.</title>
        <authorList>
            <person name="Floudas D."/>
            <person name="Binder M."/>
            <person name="Riley R."/>
            <person name="Barry K."/>
            <person name="Blanchette R.A."/>
            <person name="Henrissat B."/>
            <person name="Martinez A.T."/>
            <person name="Otillar R."/>
            <person name="Spatafora J.W."/>
            <person name="Yadav J.S."/>
            <person name="Aerts A."/>
            <person name="Benoit I."/>
            <person name="Boyd A."/>
            <person name="Carlson A."/>
            <person name="Copeland A."/>
            <person name="Coutinho P.M."/>
            <person name="de Vries R.P."/>
            <person name="Ferreira P."/>
            <person name="Findley K."/>
            <person name="Foster B."/>
            <person name="Gaskell J."/>
            <person name="Glotzer D."/>
            <person name="Gorecki P."/>
            <person name="Heitman J."/>
            <person name="Hesse C."/>
            <person name="Hori C."/>
            <person name="Igarashi K."/>
            <person name="Jurgens J.A."/>
            <person name="Kallen N."/>
            <person name="Kersten P."/>
            <person name="Kohler A."/>
            <person name="Kuees U."/>
            <person name="Kumar T.K.A."/>
            <person name="Kuo A."/>
            <person name="LaButti K."/>
            <person name="Larrondo L.F."/>
            <person name="Lindquist E."/>
            <person name="Ling A."/>
            <person name="Lombard V."/>
            <person name="Lucas S."/>
            <person name="Lundell T."/>
            <person name="Martin R."/>
            <person name="McLaughlin D.J."/>
            <person name="Morgenstern I."/>
            <person name="Morin E."/>
            <person name="Murat C."/>
            <person name="Nagy L.G."/>
            <person name="Nolan M."/>
            <person name="Ohm R.A."/>
            <person name="Patyshakuliyeva A."/>
            <person name="Rokas A."/>
            <person name="Ruiz-Duenas F.J."/>
            <person name="Sabat G."/>
            <person name="Salamov A."/>
            <person name="Samejima M."/>
            <person name="Schmutz J."/>
            <person name="Slot J.C."/>
            <person name="St John F."/>
            <person name="Stenlid J."/>
            <person name="Sun H."/>
            <person name="Sun S."/>
            <person name="Syed K."/>
            <person name="Tsang A."/>
            <person name="Wiebenga A."/>
            <person name="Young D."/>
            <person name="Pisabarro A."/>
            <person name="Eastwood D.C."/>
            <person name="Martin F."/>
            <person name="Cullen D."/>
            <person name="Grigoriev I.V."/>
            <person name="Hibbett D.S."/>
        </authorList>
    </citation>
    <scope>NUCLEOTIDE SEQUENCE</scope>
    <source>
        <strain evidence="3">FP-58527</strain>
    </source>
</reference>
<gene>
    <name evidence="2" type="ORF">FOMPIDRAFT_1056506</name>
</gene>
<feature type="compositionally biased region" description="Polar residues" evidence="1">
    <location>
        <begin position="86"/>
        <end position="107"/>
    </location>
</feature>
<feature type="compositionally biased region" description="Basic and acidic residues" evidence="1">
    <location>
        <begin position="649"/>
        <end position="777"/>
    </location>
</feature>
<feature type="compositionally biased region" description="Basic and acidic residues" evidence="1">
    <location>
        <begin position="844"/>
        <end position="854"/>
    </location>
</feature>
<accession>S8DH49</accession>
<feature type="region of interest" description="Disordered" evidence="1">
    <location>
        <begin position="1"/>
        <end position="41"/>
    </location>
</feature>
<feature type="region of interest" description="Disordered" evidence="1">
    <location>
        <begin position="603"/>
        <end position="854"/>
    </location>
</feature>
<feature type="compositionally biased region" description="Basic and acidic residues" evidence="1">
    <location>
        <begin position="29"/>
        <end position="41"/>
    </location>
</feature>
<dbReference type="OrthoDB" id="2816326at2759"/>
<organism evidence="2 3">
    <name type="scientific">Fomitopsis schrenkii</name>
    <name type="common">Brown rot fungus</name>
    <dbReference type="NCBI Taxonomy" id="2126942"/>
    <lineage>
        <taxon>Eukaryota</taxon>
        <taxon>Fungi</taxon>
        <taxon>Dikarya</taxon>
        <taxon>Basidiomycota</taxon>
        <taxon>Agaricomycotina</taxon>
        <taxon>Agaricomycetes</taxon>
        <taxon>Polyporales</taxon>
        <taxon>Fomitopsis</taxon>
    </lineage>
</organism>
<evidence type="ECO:0000313" key="2">
    <source>
        <dbReference type="EMBL" id="EPS92856.1"/>
    </source>
</evidence>
<name>S8DH49_FOMSC</name>
<dbReference type="AlphaFoldDB" id="S8DH49"/>
<dbReference type="InParanoid" id="S8DH49"/>
<feature type="region of interest" description="Disordered" evidence="1">
    <location>
        <begin position="351"/>
        <end position="377"/>
    </location>
</feature>
<keyword evidence="3" id="KW-1185">Reference proteome</keyword>
<dbReference type="Proteomes" id="UP000015241">
    <property type="component" value="Unassembled WGS sequence"/>
</dbReference>
<feature type="region of interest" description="Disordered" evidence="1">
    <location>
        <begin position="60"/>
        <end position="107"/>
    </location>
</feature>